<dbReference type="AlphaFoldDB" id="A0A7W3SXP7"/>
<dbReference type="Proteomes" id="UP000567067">
    <property type="component" value="Unassembled WGS sequence"/>
</dbReference>
<feature type="region of interest" description="Disordered" evidence="1">
    <location>
        <begin position="1"/>
        <end position="30"/>
    </location>
</feature>
<gene>
    <name evidence="2" type="ORF">FHR92_004633</name>
</gene>
<protein>
    <submittedName>
        <fullName evidence="2">Uncharacterized protein</fullName>
    </submittedName>
</protein>
<organism evidence="2 3">
    <name type="scientific">Fontibacillus solani</name>
    <dbReference type="NCBI Taxonomy" id="1572857"/>
    <lineage>
        <taxon>Bacteria</taxon>
        <taxon>Bacillati</taxon>
        <taxon>Bacillota</taxon>
        <taxon>Bacilli</taxon>
        <taxon>Bacillales</taxon>
        <taxon>Paenibacillaceae</taxon>
        <taxon>Fontibacillus</taxon>
    </lineage>
</organism>
<name>A0A7W3SXP7_9BACL</name>
<dbReference type="EMBL" id="JACJIP010000043">
    <property type="protein sequence ID" value="MBA9088137.1"/>
    <property type="molecule type" value="Genomic_DNA"/>
</dbReference>
<evidence type="ECO:0000256" key="1">
    <source>
        <dbReference type="SAM" id="MobiDB-lite"/>
    </source>
</evidence>
<reference evidence="2 3" key="1">
    <citation type="submission" date="2020-08" db="EMBL/GenBank/DDBJ databases">
        <title>Genomic Encyclopedia of Type Strains, Phase III (KMG-III): the genomes of soil and plant-associated and newly described type strains.</title>
        <authorList>
            <person name="Whitman W."/>
        </authorList>
    </citation>
    <scope>NUCLEOTIDE SEQUENCE [LARGE SCALE GENOMIC DNA]</scope>
    <source>
        <strain evidence="2 3">CECT 8693</strain>
    </source>
</reference>
<accession>A0A7W3SXP7</accession>
<evidence type="ECO:0000313" key="2">
    <source>
        <dbReference type="EMBL" id="MBA9088137.1"/>
    </source>
</evidence>
<comment type="caution">
    <text evidence="2">The sequence shown here is derived from an EMBL/GenBank/DDBJ whole genome shotgun (WGS) entry which is preliminary data.</text>
</comment>
<sequence>MSIKSDVEMVDSGVTKGRSKATVDVSNQPF</sequence>
<proteinExistence type="predicted"/>
<evidence type="ECO:0000313" key="3">
    <source>
        <dbReference type="Proteomes" id="UP000567067"/>
    </source>
</evidence>
<keyword evidence="3" id="KW-1185">Reference proteome</keyword>